<gene>
    <name evidence="2" type="ORF">A8708_10545</name>
</gene>
<dbReference type="SUPFAM" id="SSF51126">
    <property type="entry name" value="Pectin lyase-like"/>
    <property type="match status" value="1"/>
</dbReference>
<dbReference type="InterPro" id="IPR012334">
    <property type="entry name" value="Pectin_lyas_fold"/>
</dbReference>
<feature type="domain" description="Rhamnogalacturonase A/B/Epimerase-like pectate lyase" evidence="1">
    <location>
        <begin position="125"/>
        <end position="217"/>
    </location>
</feature>
<dbReference type="GO" id="GO:0004650">
    <property type="term" value="F:polygalacturonase activity"/>
    <property type="evidence" value="ECO:0007669"/>
    <property type="project" value="InterPro"/>
</dbReference>
<evidence type="ECO:0000313" key="3">
    <source>
        <dbReference type="Proteomes" id="UP000078454"/>
    </source>
</evidence>
<dbReference type="InterPro" id="IPR011050">
    <property type="entry name" value="Pectin_lyase_fold/virulence"/>
</dbReference>
<dbReference type="EMBL" id="LYPB01000059">
    <property type="protein sequence ID" value="OAS19164.1"/>
    <property type="molecule type" value="Genomic_DNA"/>
</dbReference>
<dbReference type="InterPro" id="IPR024535">
    <property type="entry name" value="RHGA/B-epi-like_pectate_lyase"/>
</dbReference>
<dbReference type="STRING" id="1850517.A8708_10545"/>
<name>A0A198ACE0_9BACL</name>
<evidence type="ECO:0000313" key="2">
    <source>
        <dbReference type="EMBL" id="OAS19164.1"/>
    </source>
</evidence>
<dbReference type="PANTHER" id="PTHR31339:SF9">
    <property type="entry name" value="PLASMIN AND FIBRONECTIN-BINDING PROTEIN A"/>
    <property type="match status" value="1"/>
</dbReference>
<dbReference type="RefSeq" id="WP_068663760.1">
    <property type="nucleotide sequence ID" value="NZ_LYPB01000059.1"/>
</dbReference>
<dbReference type="InterPro" id="IPR051801">
    <property type="entry name" value="GH28_Enzymes"/>
</dbReference>
<dbReference type="GO" id="GO:0005975">
    <property type="term" value="P:carbohydrate metabolic process"/>
    <property type="evidence" value="ECO:0007669"/>
    <property type="project" value="InterPro"/>
</dbReference>
<protein>
    <recommendedName>
        <fullName evidence="1">Rhamnogalacturonase A/B/Epimerase-like pectate lyase domain-containing protein</fullName>
    </recommendedName>
</protein>
<organism evidence="2 3">
    <name type="scientific">Paenibacillus oryzisoli</name>
    <dbReference type="NCBI Taxonomy" id="1850517"/>
    <lineage>
        <taxon>Bacteria</taxon>
        <taxon>Bacillati</taxon>
        <taxon>Bacillota</taxon>
        <taxon>Bacilli</taxon>
        <taxon>Bacillales</taxon>
        <taxon>Paenibacillaceae</taxon>
        <taxon>Paenibacillus</taxon>
    </lineage>
</organism>
<comment type="caution">
    <text evidence="2">The sequence shown here is derived from an EMBL/GenBank/DDBJ whole genome shotgun (WGS) entry which is preliminary data.</text>
</comment>
<reference evidence="2 3" key="1">
    <citation type="submission" date="2016-05" db="EMBL/GenBank/DDBJ databases">
        <title>Paenibacillus sp. 1ZS3-15 nov., isolated from the rhizosphere soil.</title>
        <authorList>
            <person name="Zhang X.X."/>
            <person name="Zhang J."/>
        </authorList>
    </citation>
    <scope>NUCLEOTIDE SEQUENCE [LARGE SCALE GENOMIC DNA]</scope>
    <source>
        <strain evidence="2 3">1ZS3-15</strain>
    </source>
</reference>
<dbReference type="AlphaFoldDB" id="A0A198ACE0"/>
<proteinExistence type="predicted"/>
<dbReference type="PANTHER" id="PTHR31339">
    <property type="entry name" value="PECTIN LYASE-RELATED"/>
    <property type="match status" value="1"/>
</dbReference>
<keyword evidence="3" id="KW-1185">Reference proteome</keyword>
<dbReference type="Pfam" id="PF12708">
    <property type="entry name" value="Pect-lyase_RHGA_epim"/>
    <property type="match status" value="1"/>
</dbReference>
<accession>A0A198ACE0</accession>
<dbReference type="Gene3D" id="2.160.20.10">
    <property type="entry name" value="Single-stranded right-handed beta-helix, Pectin lyase-like"/>
    <property type="match status" value="1"/>
</dbReference>
<sequence>MPATIETYTVPSIYSESTYYAVKADQKDIPVIAFLTDRDYDYAHFSFTGSTSITITAREPIDTYAISPLAFEIPAQIEGNKLTFNLNESRYLIIKINKLKELVLIADPLEVSAPSASGHGIYHVVNTYRADPTGITMATSGIQEAINDANAAGGGVVYVPEGVYLIGNLILKSNVTLYLQGGAVLRATNHKEDYTVDFHKDSLDLDGTWLIQTAPKSTNITITGRGTIDGNGSWLRANQSFVSNLIVPILTSNFTIDGIIGRDAGLWALIPTRANHVRITNYKGFQSLVDYEDDAIDIVESQNVLVSHTIAISEDDPFSTKTWNEATDIARNWPGSPQLLADVTFDDVIAWTCCAAFKVGMGVEQTQRNVSFKNSYVYQASRAIAIHHRFGKAPAEAIIFENIDIEQVIHDRNGPFWLHLEIEESGRGIGPVNEVLLKNINVRDQGRLPSMLRGTHPFLIEGVTFEQIYMMGNTKPAATLEEMNIRNTELYVLNEIK</sequence>
<dbReference type="Proteomes" id="UP000078454">
    <property type="component" value="Unassembled WGS sequence"/>
</dbReference>
<evidence type="ECO:0000259" key="1">
    <source>
        <dbReference type="Pfam" id="PF12708"/>
    </source>
</evidence>